<feature type="binding site" evidence="7">
    <location>
        <position position="124"/>
    </location>
    <ligand>
        <name>carbamoyl phosphate</name>
        <dbReference type="ChEBI" id="CHEBI:58228"/>
    </ligand>
</feature>
<dbReference type="NCBIfam" id="TIGR00670">
    <property type="entry name" value="asp_carb_tr"/>
    <property type="match status" value="1"/>
</dbReference>
<dbReference type="Pfam" id="PF02729">
    <property type="entry name" value="OTCace_N"/>
    <property type="match status" value="1"/>
</dbReference>
<dbReference type="PROSITE" id="PS00097">
    <property type="entry name" value="CARBAMOYLTRANSFERASE"/>
    <property type="match status" value="1"/>
</dbReference>
<dbReference type="InterPro" id="IPR006132">
    <property type="entry name" value="Asp/Orn_carbamoyltranf_P-bd"/>
</dbReference>
<dbReference type="PRINTS" id="PR00100">
    <property type="entry name" value="AOTCASE"/>
</dbReference>
<dbReference type="UniPathway" id="UPA00070">
    <property type="reaction ID" value="UER00116"/>
</dbReference>
<dbReference type="GO" id="GO:0005829">
    <property type="term" value="C:cytosol"/>
    <property type="evidence" value="ECO:0007669"/>
    <property type="project" value="TreeGrafter"/>
</dbReference>
<dbReference type="InterPro" id="IPR036901">
    <property type="entry name" value="Asp/Orn_carbamoylTrfase_sf"/>
</dbReference>
<feature type="binding site" evidence="7">
    <location>
        <position position="285"/>
    </location>
    <ligand>
        <name>carbamoyl phosphate</name>
        <dbReference type="ChEBI" id="CHEBI:58228"/>
    </ligand>
</feature>
<dbReference type="EMBL" id="ANIN01000002">
    <property type="protein sequence ID" value="ELA08348.1"/>
    <property type="molecule type" value="Genomic_DNA"/>
</dbReference>
<keyword evidence="11" id="KW-1185">Reference proteome</keyword>
<evidence type="ECO:0000256" key="7">
    <source>
        <dbReference type="HAMAP-Rule" id="MF_00001"/>
    </source>
</evidence>
<feature type="binding site" evidence="7">
    <location>
        <position position="102"/>
    </location>
    <ligand>
        <name>L-aspartate</name>
        <dbReference type="ChEBI" id="CHEBI:29991"/>
    </ligand>
</feature>
<dbReference type="InterPro" id="IPR006130">
    <property type="entry name" value="Asp/Orn_carbamoylTrfase"/>
</dbReference>
<evidence type="ECO:0000259" key="9">
    <source>
        <dbReference type="Pfam" id="PF02729"/>
    </source>
</evidence>
<evidence type="ECO:0000259" key="8">
    <source>
        <dbReference type="Pfam" id="PF00185"/>
    </source>
</evidence>
<feature type="binding site" evidence="7">
    <location>
        <position position="154"/>
    </location>
    <ligand>
        <name>carbamoyl phosphate</name>
        <dbReference type="ChEBI" id="CHEBI:58228"/>
    </ligand>
</feature>
<feature type="binding site" evidence="7">
    <location>
        <position position="243"/>
    </location>
    <ligand>
        <name>L-aspartate</name>
        <dbReference type="ChEBI" id="CHEBI:29991"/>
    </ligand>
</feature>
<dbReference type="GO" id="GO:0004070">
    <property type="term" value="F:aspartate carbamoyltransferase activity"/>
    <property type="evidence" value="ECO:0007669"/>
    <property type="project" value="UniProtKB-UniRule"/>
</dbReference>
<comment type="function">
    <text evidence="5 7">Catalyzes the condensation of carbamoyl phosphate and aspartate to form carbamoyl aspartate and inorganic phosphate, the committed step in the de novo pyrimidine nucleotide biosynthesis pathway.</text>
</comment>
<feature type="binding site" evidence="7">
    <location>
        <position position="75"/>
    </location>
    <ligand>
        <name>carbamoyl phosphate</name>
        <dbReference type="ChEBI" id="CHEBI:58228"/>
    </ligand>
</feature>
<dbReference type="InterPro" id="IPR006131">
    <property type="entry name" value="Asp_carbamoyltransf_Asp/Orn-bd"/>
</dbReference>
<dbReference type="Proteomes" id="UP000023795">
    <property type="component" value="Unassembled WGS sequence"/>
</dbReference>
<dbReference type="STRING" id="1230338.MOMA_07291"/>
<dbReference type="PANTHER" id="PTHR45753:SF6">
    <property type="entry name" value="ASPARTATE CARBAMOYLTRANSFERASE"/>
    <property type="match status" value="1"/>
</dbReference>
<reference evidence="10 11" key="1">
    <citation type="journal article" date="2013" name="Genome Announc.">
        <title>Genome Sequence of Moraxella macacae 0408225, a Novel Bacterial Species Isolated from a Cynomolgus Macaque with Epistaxis.</title>
        <authorList>
            <person name="Ladner J.T."/>
            <person name="Whitehouse C.A."/>
            <person name="Koroleva G.I."/>
            <person name="Palacios G.F."/>
        </authorList>
    </citation>
    <scope>NUCLEOTIDE SEQUENCE [LARGE SCALE GENOMIC DNA]</scope>
    <source>
        <strain evidence="10 11">0408225</strain>
    </source>
</reference>
<proteinExistence type="inferred from homology"/>
<organism evidence="10 11">
    <name type="scientific">Moraxella macacae 0408225</name>
    <dbReference type="NCBI Taxonomy" id="1230338"/>
    <lineage>
        <taxon>Bacteria</taxon>
        <taxon>Pseudomonadati</taxon>
        <taxon>Pseudomonadota</taxon>
        <taxon>Gammaproteobacteria</taxon>
        <taxon>Moraxellales</taxon>
        <taxon>Moraxellaceae</taxon>
        <taxon>Moraxella</taxon>
    </lineage>
</organism>
<comment type="pathway">
    <text evidence="1 7">Pyrimidine metabolism; UMP biosynthesis via de novo pathway; (S)-dihydroorotate from bicarbonate: step 2/3.</text>
</comment>
<evidence type="ECO:0000313" key="10">
    <source>
        <dbReference type="EMBL" id="ELA08348.1"/>
    </source>
</evidence>
<dbReference type="PATRIC" id="fig|1230338.3.peg.1549"/>
<dbReference type="HAMAP" id="MF_00001">
    <property type="entry name" value="Asp_carb_tr"/>
    <property type="match status" value="1"/>
</dbReference>
<dbReference type="NCBIfam" id="NF002032">
    <property type="entry name" value="PRK00856.1"/>
    <property type="match status" value="1"/>
</dbReference>
<dbReference type="GO" id="GO:0006520">
    <property type="term" value="P:amino acid metabolic process"/>
    <property type="evidence" value="ECO:0007669"/>
    <property type="project" value="InterPro"/>
</dbReference>
<evidence type="ECO:0000256" key="1">
    <source>
        <dbReference type="ARBA" id="ARBA00004852"/>
    </source>
</evidence>
<keyword evidence="3 7" id="KW-0808">Transferase</keyword>
<feature type="binding site" evidence="7">
    <location>
        <position position="284"/>
    </location>
    <ligand>
        <name>carbamoyl phosphate</name>
        <dbReference type="ChEBI" id="CHEBI:58228"/>
    </ligand>
</feature>
<evidence type="ECO:0000256" key="4">
    <source>
        <dbReference type="ARBA" id="ARBA00022975"/>
    </source>
</evidence>
<comment type="catalytic activity">
    <reaction evidence="6 7">
        <text>carbamoyl phosphate + L-aspartate = N-carbamoyl-L-aspartate + phosphate + H(+)</text>
        <dbReference type="Rhea" id="RHEA:20013"/>
        <dbReference type="ChEBI" id="CHEBI:15378"/>
        <dbReference type="ChEBI" id="CHEBI:29991"/>
        <dbReference type="ChEBI" id="CHEBI:32814"/>
        <dbReference type="ChEBI" id="CHEBI:43474"/>
        <dbReference type="ChEBI" id="CHEBI:58228"/>
        <dbReference type="EC" id="2.1.3.2"/>
    </reaction>
</comment>
<comment type="subunit">
    <text evidence="7">Heterododecamer (2C3:3R2) of six catalytic PyrB chains organized as two trimers (C3), and six regulatory PyrI chains organized as three dimers (R2).</text>
</comment>
<dbReference type="PANTHER" id="PTHR45753">
    <property type="entry name" value="ORNITHINE CARBAMOYLTRANSFERASE, MITOCHONDRIAL"/>
    <property type="match status" value="1"/>
</dbReference>
<evidence type="ECO:0000256" key="3">
    <source>
        <dbReference type="ARBA" id="ARBA00022679"/>
    </source>
</evidence>
<feature type="binding site" evidence="7">
    <location>
        <position position="188"/>
    </location>
    <ligand>
        <name>L-aspartate</name>
        <dbReference type="ChEBI" id="CHEBI:29991"/>
    </ligand>
</feature>
<dbReference type="OrthoDB" id="9774690at2"/>
<gene>
    <name evidence="7 10" type="primary">pyrB</name>
    <name evidence="10" type="ORF">MOMA_07291</name>
</gene>
<comment type="similarity">
    <text evidence="2 7">Belongs to the aspartate/ornithine carbamoyltransferase superfamily. ATCase family.</text>
</comment>
<dbReference type="Gene3D" id="3.40.50.1370">
    <property type="entry name" value="Aspartate/ornithine carbamoyltransferase"/>
    <property type="match status" value="2"/>
</dbReference>
<dbReference type="AlphaFoldDB" id="L2F7B1"/>
<feature type="binding site" evidence="7">
    <location>
        <position position="74"/>
    </location>
    <ligand>
        <name>carbamoyl phosphate</name>
        <dbReference type="ChEBI" id="CHEBI:58228"/>
    </ligand>
</feature>
<dbReference type="GO" id="GO:0016597">
    <property type="term" value="F:amino acid binding"/>
    <property type="evidence" value="ECO:0007669"/>
    <property type="project" value="InterPro"/>
</dbReference>
<dbReference type="eggNOG" id="COG0540">
    <property type="taxonomic scope" value="Bacteria"/>
</dbReference>
<dbReference type="Pfam" id="PF00185">
    <property type="entry name" value="OTCace"/>
    <property type="match status" value="1"/>
</dbReference>
<evidence type="ECO:0000256" key="6">
    <source>
        <dbReference type="ARBA" id="ARBA00048859"/>
    </source>
</evidence>
<dbReference type="EC" id="2.1.3.2" evidence="7"/>
<feature type="binding site" evidence="7">
    <location>
        <position position="157"/>
    </location>
    <ligand>
        <name>carbamoyl phosphate</name>
        <dbReference type="ChEBI" id="CHEBI:58228"/>
    </ligand>
</feature>
<keyword evidence="4 7" id="KW-0665">Pyrimidine biosynthesis</keyword>
<dbReference type="PRINTS" id="PR00101">
    <property type="entry name" value="ATCASE"/>
</dbReference>
<dbReference type="GO" id="GO:0044205">
    <property type="term" value="P:'de novo' UMP biosynthetic process"/>
    <property type="evidence" value="ECO:0007669"/>
    <property type="project" value="UniProtKB-UniRule"/>
</dbReference>
<name>L2F7B1_9GAMM</name>
<sequence>MRLTANLHHSQSLPQLTHDGQLKHFLSVEGLSRDLLMQIIEKANGYLLGDGKIKNSDELAGITVMNLFFENSTRTRTTFEVAQKRLGANVISLDIAKSSTSKGESLADTLWNLQAMTADMFVVRHSSSGAMHFMASQVCPKVAVINAGDGQHAHPTQAMLDMLTIYREAKKPFEQLSVAIIGDVKHSRVARSNINALQTLGVKDIRVVAPKTLLPKGIERYGVSVFNAMEQGVAGADVLIGLRIQNERIGSPLLPSTAEYFKMYGITNERLKLASPQAIVMHPGPMNRGVEIASDVADGVQSVILKQVNNGIAVRMAVMAMAMMGQKQANGQPKCQLNQTTNLTKPPINKTVITRTKHAKSTLRSPYF</sequence>
<evidence type="ECO:0000256" key="2">
    <source>
        <dbReference type="ARBA" id="ARBA00008896"/>
    </source>
</evidence>
<evidence type="ECO:0000313" key="11">
    <source>
        <dbReference type="Proteomes" id="UP000023795"/>
    </source>
</evidence>
<dbReference type="FunFam" id="3.40.50.1370:FF:000007">
    <property type="entry name" value="Aspartate carbamoyltransferase"/>
    <property type="match status" value="1"/>
</dbReference>
<dbReference type="InterPro" id="IPR002082">
    <property type="entry name" value="Asp_carbamoyltransf"/>
</dbReference>
<evidence type="ECO:0000256" key="5">
    <source>
        <dbReference type="ARBA" id="ARBA00043884"/>
    </source>
</evidence>
<accession>L2F7B1</accession>
<feature type="domain" description="Aspartate/ornithine carbamoyltransferase Asp/Orn-binding" evidence="8">
    <location>
        <begin position="175"/>
        <end position="321"/>
    </location>
</feature>
<dbReference type="RefSeq" id="WP_009501901.1">
    <property type="nucleotide sequence ID" value="NZ_ANIN01000002.1"/>
</dbReference>
<dbReference type="SUPFAM" id="SSF53671">
    <property type="entry name" value="Aspartate/ornithine carbamoyltransferase"/>
    <property type="match status" value="1"/>
</dbReference>
<comment type="caution">
    <text evidence="10">The sequence shown here is derived from an EMBL/GenBank/DDBJ whole genome shotgun (WGS) entry which is preliminary data.</text>
</comment>
<protein>
    <recommendedName>
        <fullName evidence="7">Aspartate carbamoyltransferase</fullName>
        <ecNumber evidence="7">2.1.3.2</ecNumber>
    </recommendedName>
    <alternativeName>
        <fullName evidence="7">Aspartate transcarbamylase</fullName>
        <shortName evidence="7">ATCase</shortName>
    </alternativeName>
</protein>
<dbReference type="GO" id="GO:0006207">
    <property type="term" value="P:'de novo' pyrimidine nucleobase biosynthetic process"/>
    <property type="evidence" value="ECO:0007669"/>
    <property type="project" value="InterPro"/>
</dbReference>
<feature type="domain" description="Aspartate/ornithine carbamoyltransferase carbamoyl-P binding" evidence="9">
    <location>
        <begin position="23"/>
        <end position="166"/>
    </location>
</feature>